<name>A0AC35GRR1_9BILA</name>
<proteinExistence type="predicted"/>
<sequence>MYIQGLGEEDAEYAMRIMNMIKLFGKPIKVNKASVSEKDLDVGANLFVVILRIPKHMLDMDTGNFKGYAFINFASLVASDAALEAMNGQYLCNGSTTCSYAYKKDAKGKRHGTAAERLLAAQNPVIAGDKSHQMFAELPPIPPAAAIPNLMGILTFSAMANFLWVLPPEPLGYMAPPSLMA</sequence>
<evidence type="ECO:0000313" key="2">
    <source>
        <dbReference type="WBParaSite" id="PS1159_v2.g7863.t2"/>
    </source>
</evidence>
<protein>
    <submittedName>
        <fullName evidence="2">RRM domain-containing protein</fullName>
    </submittedName>
</protein>
<evidence type="ECO:0000313" key="1">
    <source>
        <dbReference type="Proteomes" id="UP000887580"/>
    </source>
</evidence>
<organism evidence="1 2">
    <name type="scientific">Panagrolaimus sp. PS1159</name>
    <dbReference type="NCBI Taxonomy" id="55785"/>
    <lineage>
        <taxon>Eukaryota</taxon>
        <taxon>Metazoa</taxon>
        <taxon>Ecdysozoa</taxon>
        <taxon>Nematoda</taxon>
        <taxon>Chromadorea</taxon>
        <taxon>Rhabditida</taxon>
        <taxon>Tylenchina</taxon>
        <taxon>Panagrolaimomorpha</taxon>
        <taxon>Panagrolaimoidea</taxon>
        <taxon>Panagrolaimidae</taxon>
        <taxon>Panagrolaimus</taxon>
    </lineage>
</organism>
<reference evidence="2" key="1">
    <citation type="submission" date="2022-11" db="UniProtKB">
        <authorList>
            <consortium name="WormBaseParasite"/>
        </authorList>
    </citation>
    <scope>IDENTIFICATION</scope>
</reference>
<dbReference type="Proteomes" id="UP000887580">
    <property type="component" value="Unplaced"/>
</dbReference>
<dbReference type="WBParaSite" id="PS1159_v2.g7863.t2">
    <property type="protein sequence ID" value="PS1159_v2.g7863.t2"/>
    <property type="gene ID" value="PS1159_v2.g7863"/>
</dbReference>
<accession>A0AC35GRR1</accession>